<dbReference type="InterPro" id="IPR051012">
    <property type="entry name" value="CellSynth/LPSAsmb/PSIAsmb"/>
</dbReference>
<comment type="subcellular location">
    <subcellularLocation>
        <location evidence="4">Cell inner membrane</location>
        <topology evidence="4">Single-pass membrane protein</topology>
        <orientation evidence="4">Cytoplasmic side</orientation>
    </subcellularLocation>
</comment>
<gene>
    <name evidence="4" type="primary">lapB</name>
    <name evidence="7" type="ORF">DFO68_13613</name>
</gene>
<keyword evidence="4" id="KW-1003">Cell membrane</keyword>
<evidence type="ECO:0000259" key="6">
    <source>
        <dbReference type="Pfam" id="PF18073"/>
    </source>
</evidence>
<name>A0A4R6GLV4_9GAMM</name>
<organism evidence="7 8">
    <name type="scientific">Halomonas ventosae</name>
    <dbReference type="NCBI Taxonomy" id="229007"/>
    <lineage>
        <taxon>Bacteria</taxon>
        <taxon>Pseudomonadati</taxon>
        <taxon>Pseudomonadota</taxon>
        <taxon>Gammaproteobacteria</taxon>
        <taxon>Oceanospirillales</taxon>
        <taxon>Halomonadaceae</taxon>
        <taxon>Halomonas</taxon>
    </lineage>
</organism>
<comment type="caution">
    <text evidence="7">The sequence shown here is derived from an EMBL/GenBank/DDBJ whole genome shotgun (WGS) entry which is preliminary data.</text>
</comment>
<dbReference type="PANTHER" id="PTHR45586:SF1">
    <property type="entry name" value="LIPOPOLYSACCHARIDE ASSEMBLY PROTEIN B"/>
    <property type="match status" value="1"/>
</dbReference>
<protein>
    <recommendedName>
        <fullName evidence="4">Lipopolysaccharide assembly protein B</fullName>
    </recommendedName>
</protein>
<evidence type="ECO:0000313" key="7">
    <source>
        <dbReference type="EMBL" id="TDN96169.1"/>
    </source>
</evidence>
<keyword evidence="1 4" id="KW-0479">Metal-binding</keyword>
<comment type="similarity">
    <text evidence="4">Belongs to the LapB family.</text>
</comment>
<dbReference type="Gene3D" id="1.25.40.10">
    <property type="entry name" value="Tetratricopeptide repeat domain"/>
    <property type="match status" value="2"/>
</dbReference>
<keyword evidence="2 4" id="KW-0677">Repeat</keyword>
<feature type="domain" description="Tetratrico peptide repeat group 5" evidence="5">
    <location>
        <begin position="83"/>
        <end position="185"/>
    </location>
</feature>
<keyword evidence="4" id="KW-0997">Cell inner membrane</keyword>
<feature type="binding site" evidence="4">
    <location>
        <position position="362"/>
    </location>
    <ligand>
        <name>Fe cation</name>
        <dbReference type="ChEBI" id="CHEBI:24875"/>
    </ligand>
</feature>
<dbReference type="Pfam" id="PF12688">
    <property type="entry name" value="TPR_5"/>
    <property type="match status" value="1"/>
</dbReference>
<proteinExistence type="inferred from homology"/>
<dbReference type="NCBIfam" id="NF008757">
    <property type="entry name" value="PRK11788.1-5"/>
    <property type="match status" value="1"/>
</dbReference>
<dbReference type="HAMAP" id="MF_00994">
    <property type="entry name" value="LPS_assembly_LapB"/>
    <property type="match status" value="1"/>
</dbReference>
<dbReference type="EMBL" id="SNWH01000036">
    <property type="protein sequence ID" value="TDN96169.1"/>
    <property type="molecule type" value="Genomic_DNA"/>
</dbReference>
<dbReference type="InterPro" id="IPR011990">
    <property type="entry name" value="TPR-like_helical_dom_sf"/>
</dbReference>
<accession>A0A4R6GLV4</accession>
<sequence length="394" mass="44868">MPDVLLLALLVAAVAIGWWLGRRERQGTGKTSQPPALARDYFVGLNYLLNDQQDRAIETFIGALEVNSDTIETHLALGNLFRTRGEADRALKIHQNLLARPTLTAGQSDRVQLELSRDFLALGLLDRAERLLQGLVRDSQDDELRDAARRLLVDLLEREGEWQAALDIALPRLVRQHDDIRRAAAHWLCELAEQERHSASPVLARRHLRQALTTDPQCVRANLLLAAMEHDTEQYKASIRLLRRIPDQDPAFTPTILEPLARAYRLLDDEQGLIRCLQELLEQAPCTSVIIRLAETLRHHHGDDQEALALVTEQLDHAPSLGAMHYLLTLYRHNDSGEEDERLALLQRHTQTLVQAMPRHRCRRCGFSGERLHWQCPRCRNWGTTKPITGIESQ</sequence>
<feature type="topological domain" description="Cytoplasmic" evidence="4">
    <location>
        <begin position="22"/>
        <end position="394"/>
    </location>
</feature>
<dbReference type="Pfam" id="PF13432">
    <property type="entry name" value="TPR_16"/>
    <property type="match status" value="1"/>
</dbReference>
<dbReference type="Pfam" id="PF18073">
    <property type="entry name" value="Zn_ribbon_LapB"/>
    <property type="match status" value="1"/>
</dbReference>
<keyword evidence="3 4" id="KW-0802">TPR repeat</keyword>
<comment type="function">
    <text evidence="4">Modulates cellular lipopolysaccharide (LPS) levels by regulating LpxC, which is involved in lipid A biosynthesis. May act by modulating the proteolytic activity of FtsH towards LpxC. May also coordinate assembly of proteins involved in LPS synthesis at the plasma membrane.</text>
</comment>
<dbReference type="RefSeq" id="WP_133484401.1">
    <property type="nucleotide sequence ID" value="NZ_SNWH01000036.1"/>
</dbReference>
<dbReference type="GO" id="GO:0009898">
    <property type="term" value="C:cytoplasmic side of plasma membrane"/>
    <property type="evidence" value="ECO:0007669"/>
    <property type="project" value="UniProtKB-UniRule"/>
</dbReference>
<feature type="binding site" evidence="4">
    <location>
        <position position="379"/>
    </location>
    <ligand>
        <name>Fe cation</name>
        <dbReference type="ChEBI" id="CHEBI:24875"/>
    </ligand>
</feature>
<feature type="binding site" evidence="4">
    <location>
        <position position="376"/>
    </location>
    <ligand>
        <name>Fe cation</name>
        <dbReference type="ChEBI" id="CHEBI:24875"/>
    </ligand>
</feature>
<dbReference type="AlphaFoldDB" id="A0A4R6GLV4"/>
<keyword evidence="4" id="KW-0472">Membrane</keyword>
<dbReference type="OrthoDB" id="507476at2"/>
<dbReference type="InterPro" id="IPR030865">
    <property type="entry name" value="LapB"/>
</dbReference>
<evidence type="ECO:0000313" key="8">
    <source>
        <dbReference type="Proteomes" id="UP000295150"/>
    </source>
</evidence>
<feature type="binding site" evidence="4">
    <location>
        <position position="365"/>
    </location>
    <ligand>
        <name>Fe cation</name>
        <dbReference type="ChEBI" id="CHEBI:24875"/>
    </ligand>
</feature>
<evidence type="ECO:0000259" key="5">
    <source>
        <dbReference type="Pfam" id="PF12688"/>
    </source>
</evidence>
<evidence type="ECO:0000256" key="3">
    <source>
        <dbReference type="ARBA" id="ARBA00022803"/>
    </source>
</evidence>
<feature type="domain" description="LapB rubredoxin metal binding" evidence="6">
    <location>
        <begin position="360"/>
        <end position="386"/>
    </location>
</feature>
<reference evidence="7 8" key="1">
    <citation type="submission" date="2019-03" db="EMBL/GenBank/DDBJ databases">
        <title>Freshwater and sediment microbial communities from various areas in North America, analyzing microbe dynamics in response to fracking.</title>
        <authorList>
            <person name="Lamendella R."/>
        </authorList>
    </citation>
    <scope>NUCLEOTIDE SEQUENCE [LARGE SCALE GENOMIC DNA]</scope>
    <source>
        <strain evidence="7 8">1_TX</strain>
    </source>
</reference>
<dbReference type="InterPro" id="IPR041166">
    <property type="entry name" value="Rubredoxin_2"/>
</dbReference>
<dbReference type="GO" id="GO:0005506">
    <property type="term" value="F:iron ion binding"/>
    <property type="evidence" value="ECO:0007669"/>
    <property type="project" value="UniProtKB-UniRule"/>
</dbReference>
<evidence type="ECO:0000256" key="1">
    <source>
        <dbReference type="ARBA" id="ARBA00022723"/>
    </source>
</evidence>
<dbReference type="GO" id="GO:0008653">
    <property type="term" value="P:lipopolysaccharide metabolic process"/>
    <property type="evidence" value="ECO:0007669"/>
    <property type="project" value="InterPro"/>
</dbReference>
<dbReference type="PANTHER" id="PTHR45586">
    <property type="entry name" value="TPR REPEAT-CONTAINING PROTEIN PA4667"/>
    <property type="match status" value="1"/>
</dbReference>
<keyword evidence="8" id="KW-1185">Reference proteome</keyword>
<evidence type="ECO:0000256" key="4">
    <source>
        <dbReference type="HAMAP-Rule" id="MF_00994"/>
    </source>
</evidence>
<keyword evidence="4" id="KW-1133">Transmembrane helix</keyword>
<dbReference type="InterPro" id="IPR041656">
    <property type="entry name" value="TPR_5"/>
</dbReference>
<dbReference type="SUPFAM" id="SSF48452">
    <property type="entry name" value="TPR-like"/>
    <property type="match status" value="2"/>
</dbReference>
<keyword evidence="4" id="KW-0408">Iron</keyword>
<dbReference type="GO" id="GO:0046890">
    <property type="term" value="P:regulation of lipid biosynthetic process"/>
    <property type="evidence" value="ECO:0007669"/>
    <property type="project" value="UniProtKB-UniRule"/>
</dbReference>
<keyword evidence="4" id="KW-0812">Transmembrane</keyword>
<evidence type="ECO:0000256" key="2">
    <source>
        <dbReference type="ARBA" id="ARBA00022737"/>
    </source>
</evidence>
<dbReference type="Proteomes" id="UP000295150">
    <property type="component" value="Unassembled WGS sequence"/>
</dbReference>